<evidence type="ECO:0000313" key="2">
    <source>
        <dbReference type="Proteomes" id="UP000251186"/>
    </source>
</evidence>
<name>A0A2X1D432_BREVE</name>
<reference evidence="1 2" key="1">
    <citation type="submission" date="2018-06" db="EMBL/GenBank/DDBJ databases">
        <authorList>
            <consortium name="Pathogen Informatics"/>
            <person name="Doyle S."/>
        </authorList>
    </citation>
    <scope>NUCLEOTIDE SEQUENCE [LARGE SCALE GENOMIC DNA]</scope>
    <source>
        <strain evidence="1 2">NCTC11166</strain>
    </source>
</reference>
<protein>
    <submittedName>
        <fullName evidence="1">Uncharacterized protein</fullName>
    </submittedName>
</protein>
<proteinExistence type="predicted"/>
<gene>
    <name evidence="1" type="ORF">NCTC11166_02680</name>
</gene>
<dbReference type="Proteomes" id="UP000251186">
    <property type="component" value="Unassembled WGS sequence"/>
</dbReference>
<dbReference type="EMBL" id="UAQP01000014">
    <property type="protein sequence ID" value="SPU55285.1"/>
    <property type="molecule type" value="Genomic_DNA"/>
</dbReference>
<organism evidence="1 2">
    <name type="scientific">Brevundimonas vesicularis</name>
    <name type="common">Pseudomonas vesicularis</name>
    <dbReference type="NCBI Taxonomy" id="41276"/>
    <lineage>
        <taxon>Bacteria</taxon>
        <taxon>Pseudomonadati</taxon>
        <taxon>Pseudomonadota</taxon>
        <taxon>Alphaproteobacteria</taxon>
        <taxon>Caulobacterales</taxon>
        <taxon>Caulobacteraceae</taxon>
        <taxon>Brevundimonas</taxon>
    </lineage>
</organism>
<evidence type="ECO:0000313" key="1">
    <source>
        <dbReference type="EMBL" id="SPU55285.1"/>
    </source>
</evidence>
<accession>A0A2X1D432</accession>
<sequence length="183" mass="20709">MDKYRIALTEAEEALVSKIDLRLSHRNHDEAHAAYNANAEPILALLASLSERDGVPPQRVRYWNDVEYNPGRIKASRKGGFERNNCRGEDIYTHPNFIKHLRYILLGADLPEALILDFEEQAGNPEWVSLSDAIPLGKHARKLVRQYGLEAHQASEEFFKLCLDMGLSLSVALSIMKAVKQAR</sequence>
<dbReference type="AlphaFoldDB" id="A0A2X1D432"/>
<dbReference type="RefSeq" id="WP_035306119.1">
    <property type="nucleotide sequence ID" value="NZ_UAQP01000014.1"/>
</dbReference>